<organism evidence="1 2">
    <name type="scientific">Streptomyces lunaelactis</name>
    <dbReference type="NCBI Taxonomy" id="1535768"/>
    <lineage>
        <taxon>Bacteria</taxon>
        <taxon>Bacillati</taxon>
        <taxon>Actinomycetota</taxon>
        <taxon>Actinomycetes</taxon>
        <taxon>Kitasatosporales</taxon>
        <taxon>Streptomycetaceae</taxon>
        <taxon>Streptomyces</taxon>
    </lineage>
</organism>
<reference evidence="1 2" key="1">
    <citation type="submission" date="2018-01" db="EMBL/GenBank/DDBJ databases">
        <title>Complete genome sequence of Streptomyces lunaelactis MM109T, a Ferroverdin A producer isolated from cave moonmilk deposits.</title>
        <authorList>
            <person name="Naome A."/>
            <person name="Martinet L."/>
            <person name="Maciejewska M."/>
            <person name="Anderssen S."/>
            <person name="Adam D."/>
            <person name="Tenconi E."/>
            <person name="Deflandre B."/>
            <person name="Arguelles-Arias A."/>
            <person name="Calusinska M."/>
            <person name="Copieters W."/>
            <person name="Karim L."/>
            <person name="Hanikenne M."/>
            <person name="Baurain D."/>
            <person name="van Wezel G."/>
            <person name="Smargiasso N."/>
            <person name="de Pauw E."/>
            <person name="Delfosse P."/>
            <person name="Rigali S."/>
        </authorList>
    </citation>
    <scope>NUCLEOTIDE SEQUENCE [LARGE SCALE GENOMIC DNA]</scope>
    <source>
        <strain evidence="1 2">MM109</strain>
    </source>
</reference>
<accession>A0A2R4SVZ6</accession>
<name>A0A2R4SVZ6_9ACTN</name>
<sequence length="201" mass="21878">MVLPAAGGTDVLGVVFDEQGAIPTRGRFAAWSPKAGTRKNIVGFFDTLTEATDAIGELREEPAAETERVAEPKWQTLKGVTATFEVYVKQSDGRIWPAGDRRTPTGEPVRVTRLEMRSGLRYGYTADEREIRFSGADGLGPDIGMQPIGPSANSSLHFQQLHDPRAGGLGKFRVCNGATVMPLTDFRDGAIGFPAWRPRLF</sequence>
<dbReference type="KEGG" id="slk:SLUN_00925"/>
<proteinExistence type="predicted"/>
<protein>
    <submittedName>
        <fullName evidence="1">Uncharacterized protein</fullName>
    </submittedName>
</protein>
<evidence type="ECO:0000313" key="1">
    <source>
        <dbReference type="EMBL" id="AVZ71028.1"/>
    </source>
</evidence>
<keyword evidence="2" id="KW-1185">Reference proteome</keyword>
<dbReference type="Proteomes" id="UP000244201">
    <property type="component" value="Chromosome"/>
</dbReference>
<evidence type="ECO:0000313" key="2">
    <source>
        <dbReference type="Proteomes" id="UP000244201"/>
    </source>
</evidence>
<dbReference type="AlphaFoldDB" id="A0A2R4SVZ6"/>
<dbReference type="EMBL" id="CP026304">
    <property type="protein sequence ID" value="AVZ71028.1"/>
    <property type="molecule type" value="Genomic_DNA"/>
</dbReference>
<gene>
    <name evidence="1" type="ORF">SLUN_00925</name>
</gene>